<accession>A0A9N7V2L3</accession>
<feature type="region of interest" description="Disordered" evidence="1">
    <location>
        <begin position="34"/>
        <end position="54"/>
    </location>
</feature>
<evidence type="ECO:0000256" key="1">
    <source>
        <dbReference type="SAM" id="MobiDB-lite"/>
    </source>
</evidence>
<name>A0A9N7V2L3_PLEPL</name>
<reference evidence="2" key="1">
    <citation type="submission" date="2020-03" db="EMBL/GenBank/DDBJ databases">
        <authorList>
            <person name="Weist P."/>
        </authorList>
    </citation>
    <scope>NUCLEOTIDE SEQUENCE</scope>
</reference>
<keyword evidence="3" id="KW-1185">Reference proteome</keyword>
<organism evidence="2 3">
    <name type="scientific">Pleuronectes platessa</name>
    <name type="common">European plaice</name>
    <dbReference type="NCBI Taxonomy" id="8262"/>
    <lineage>
        <taxon>Eukaryota</taxon>
        <taxon>Metazoa</taxon>
        <taxon>Chordata</taxon>
        <taxon>Craniata</taxon>
        <taxon>Vertebrata</taxon>
        <taxon>Euteleostomi</taxon>
        <taxon>Actinopterygii</taxon>
        <taxon>Neopterygii</taxon>
        <taxon>Teleostei</taxon>
        <taxon>Neoteleostei</taxon>
        <taxon>Acanthomorphata</taxon>
        <taxon>Carangaria</taxon>
        <taxon>Pleuronectiformes</taxon>
        <taxon>Pleuronectoidei</taxon>
        <taxon>Pleuronectidae</taxon>
        <taxon>Pleuronectes</taxon>
    </lineage>
</organism>
<proteinExistence type="predicted"/>
<protein>
    <submittedName>
        <fullName evidence="2">Uncharacterized protein</fullName>
    </submittedName>
</protein>
<comment type="caution">
    <text evidence="2">The sequence shown here is derived from an EMBL/GenBank/DDBJ whole genome shotgun (WGS) entry which is preliminary data.</text>
</comment>
<dbReference type="AlphaFoldDB" id="A0A9N7V2L3"/>
<evidence type="ECO:0000313" key="2">
    <source>
        <dbReference type="EMBL" id="CAB1441613.1"/>
    </source>
</evidence>
<evidence type="ECO:0000313" key="3">
    <source>
        <dbReference type="Proteomes" id="UP001153269"/>
    </source>
</evidence>
<dbReference type="Proteomes" id="UP001153269">
    <property type="component" value="Unassembled WGS sequence"/>
</dbReference>
<gene>
    <name evidence="2" type="ORF">PLEPLA_LOCUS29374</name>
</gene>
<dbReference type="PROSITE" id="PS51257">
    <property type="entry name" value="PROKAR_LIPOPROTEIN"/>
    <property type="match status" value="1"/>
</dbReference>
<dbReference type="EMBL" id="CADEAL010002669">
    <property type="protein sequence ID" value="CAB1441613.1"/>
    <property type="molecule type" value="Genomic_DNA"/>
</dbReference>
<sequence length="102" mass="11029">MQADPRRAVADLCPASFSTSSCVRAVLLWGSRHKQTRTGSIPPDGNMPCSGKSWESNQDTDVLFVIGRLATRRSPAHIKCNLRRLCQAPPSCAKPRPPAADG</sequence>